<proteinExistence type="predicted"/>
<accession>A0A9W9YDH4</accession>
<name>A0A9W9YDH4_9CNID</name>
<keyword evidence="1" id="KW-0472">Membrane</keyword>
<dbReference type="SUPFAM" id="SSF52266">
    <property type="entry name" value="SGNH hydrolase"/>
    <property type="match status" value="1"/>
</dbReference>
<dbReference type="AlphaFoldDB" id="A0A9W9YDH4"/>
<reference evidence="2" key="1">
    <citation type="submission" date="2023-01" db="EMBL/GenBank/DDBJ databases">
        <title>Genome assembly of the deep-sea coral Lophelia pertusa.</title>
        <authorList>
            <person name="Herrera S."/>
            <person name="Cordes E."/>
        </authorList>
    </citation>
    <scope>NUCLEOTIDE SEQUENCE</scope>
    <source>
        <strain evidence="2">USNM1676648</strain>
        <tissue evidence="2">Polyp</tissue>
    </source>
</reference>
<dbReference type="InterPro" id="IPR036514">
    <property type="entry name" value="SGNH_hydro_sf"/>
</dbReference>
<keyword evidence="3" id="KW-1185">Reference proteome</keyword>
<keyword evidence="1" id="KW-0812">Transmembrane</keyword>
<dbReference type="OrthoDB" id="5951887at2759"/>
<dbReference type="PANTHER" id="PTHR34407:SF1">
    <property type="entry name" value="SGNH HYDROLASE-TYPE ESTERASE DOMAIN-CONTAINING PROTEIN"/>
    <property type="match status" value="1"/>
</dbReference>
<comment type="caution">
    <text evidence="2">The sequence shown here is derived from an EMBL/GenBank/DDBJ whole genome shotgun (WGS) entry which is preliminary data.</text>
</comment>
<feature type="transmembrane region" description="Helical" evidence="1">
    <location>
        <begin position="7"/>
        <end position="27"/>
    </location>
</feature>
<dbReference type="PANTHER" id="PTHR34407">
    <property type="entry name" value="EXPRESSED PROTEIN"/>
    <property type="match status" value="1"/>
</dbReference>
<dbReference type="CDD" id="cd00229">
    <property type="entry name" value="SGNH_hydrolase"/>
    <property type="match status" value="1"/>
</dbReference>
<gene>
    <name evidence="2" type="ORF">OS493_018216</name>
</gene>
<dbReference type="Gene3D" id="3.40.50.1110">
    <property type="entry name" value="SGNH hydrolase"/>
    <property type="match status" value="1"/>
</dbReference>
<organism evidence="2 3">
    <name type="scientific">Desmophyllum pertusum</name>
    <dbReference type="NCBI Taxonomy" id="174260"/>
    <lineage>
        <taxon>Eukaryota</taxon>
        <taxon>Metazoa</taxon>
        <taxon>Cnidaria</taxon>
        <taxon>Anthozoa</taxon>
        <taxon>Hexacorallia</taxon>
        <taxon>Scleractinia</taxon>
        <taxon>Caryophylliina</taxon>
        <taxon>Caryophylliidae</taxon>
        <taxon>Desmophyllum</taxon>
    </lineage>
</organism>
<keyword evidence="1" id="KW-1133">Transmembrane helix</keyword>
<dbReference type="Proteomes" id="UP001163046">
    <property type="component" value="Unassembled WGS sequence"/>
</dbReference>
<evidence type="ECO:0000256" key="1">
    <source>
        <dbReference type="SAM" id="Phobius"/>
    </source>
</evidence>
<sequence>MRTSHRYTTCLFVFIFFIFIIVSYHYLNTKYAVEMQGRVQVAQEKVRSLLSDLRLDDNFIPGGIQSGNPTPLKNVLKKALRGEDINVLVIGGSHSAGGKLGLDENSLDGLYFKVFTRWWNNNIGKATKSFIKEIPLAIGGTGSYFFAFCYKTFIAVGQKIDLVLIEISANDMIYGTSKPLEQLTRQILAYPSAPAVLYINLLSGLGVNPNTKRIHNPLCINLETFGQAELARHYGITSFSLREIFCRKEKGEWRVVFKNMTGSDGSHISLKANAQVAMMMIKYVRSVFNEVVNDVTKVPLDTVDQVGGNGSSQLLKFLLIESETLKKPLCWTGKEPNVFKNLHQPNLQIEVINNINFSPCFQVSGQTVNVKLAKDHRTDSHGGWCAWTSLSFLQLRIYVPLISDDSSFHKRSVTVLARHEKGEAAAIWLDSKKNTITIKSDSNYNVDRYYTIATRVDPGYHTITVRTVREGMFMVAAVFVGAPDFQAVPDIADQNSSMWQGSGPNYAEIFKRS</sequence>
<evidence type="ECO:0000313" key="2">
    <source>
        <dbReference type="EMBL" id="KAJ7333047.1"/>
    </source>
</evidence>
<dbReference type="EMBL" id="MU827787">
    <property type="protein sequence ID" value="KAJ7333047.1"/>
    <property type="molecule type" value="Genomic_DNA"/>
</dbReference>
<protein>
    <submittedName>
        <fullName evidence="2">Uncharacterized protein</fullName>
    </submittedName>
</protein>
<evidence type="ECO:0000313" key="3">
    <source>
        <dbReference type="Proteomes" id="UP001163046"/>
    </source>
</evidence>